<evidence type="ECO:0000313" key="5">
    <source>
        <dbReference type="EMBL" id="MCU7693392.1"/>
    </source>
</evidence>
<dbReference type="PANTHER" id="PTHR34135">
    <property type="entry name" value="LYSOZYME"/>
    <property type="match status" value="1"/>
</dbReference>
<dbReference type="EMBL" id="JAOTPL010000002">
    <property type="protein sequence ID" value="MCU7693392.1"/>
    <property type="molecule type" value="Genomic_DNA"/>
</dbReference>
<dbReference type="RefSeq" id="WP_263036877.1">
    <property type="nucleotide sequence ID" value="NZ_JAOTPL010000002.1"/>
</dbReference>
<evidence type="ECO:0000256" key="4">
    <source>
        <dbReference type="SAM" id="Phobius"/>
    </source>
</evidence>
<dbReference type="InterPro" id="IPR017853">
    <property type="entry name" value="GH"/>
</dbReference>
<dbReference type="AlphaFoldDB" id="A0AAE3IPF4"/>
<name>A0AAE3IPF4_9BACT</name>
<accession>A0AAE3IPF4</accession>
<dbReference type="SUPFAM" id="SSF51445">
    <property type="entry name" value="(Trans)glycosidases"/>
    <property type="match status" value="1"/>
</dbReference>
<dbReference type="GO" id="GO:0016998">
    <property type="term" value="P:cell wall macromolecule catabolic process"/>
    <property type="evidence" value="ECO:0007669"/>
    <property type="project" value="InterPro"/>
</dbReference>
<keyword evidence="4" id="KW-0812">Transmembrane</keyword>
<protein>
    <submittedName>
        <fullName evidence="5">GH25 family lysozyme</fullName>
    </submittedName>
</protein>
<comment type="caution">
    <text evidence="5">The sequence shown here is derived from an EMBL/GenBank/DDBJ whole genome shotgun (WGS) entry which is preliminary data.</text>
</comment>
<dbReference type="Pfam" id="PF01183">
    <property type="entry name" value="Glyco_hydro_25"/>
    <property type="match status" value="1"/>
</dbReference>
<dbReference type="InterPro" id="IPR018077">
    <property type="entry name" value="Glyco_hydro_fam25_subgr"/>
</dbReference>
<keyword evidence="2" id="KW-0378">Hydrolase</keyword>
<evidence type="ECO:0000256" key="1">
    <source>
        <dbReference type="ARBA" id="ARBA00010646"/>
    </source>
</evidence>
<reference evidence="5" key="1">
    <citation type="submission" date="2022-10" db="EMBL/GenBank/DDBJ databases">
        <authorList>
            <person name="Kim H.S."/>
            <person name="Kim J.-S."/>
            <person name="Suh M.K."/>
            <person name="Eom M.K."/>
            <person name="Lee J.-S."/>
        </authorList>
    </citation>
    <scope>NUCLEOTIDE SEQUENCE</scope>
    <source>
        <strain evidence="5">LIP-5</strain>
    </source>
</reference>
<evidence type="ECO:0000256" key="3">
    <source>
        <dbReference type="ARBA" id="ARBA00023295"/>
    </source>
</evidence>
<gene>
    <name evidence="5" type="ORF">OD355_02540</name>
</gene>
<dbReference type="PROSITE" id="PS51904">
    <property type="entry name" value="GLYCOSYL_HYDROL_F25_2"/>
    <property type="match status" value="1"/>
</dbReference>
<sequence>MAKTNHRKKLRRNKKKQSPPIARKWAWIITVCVVAALLIFLLVRSKKPHHVFKTYTGFGIPIPADFIIHGIDVSRYQGLINWEMVKEMNIDSIQIGFAFIKATEGLESKDPQFAENWREARRVGIPRGAYHFFLPDRDGTLQAKNFISQVPELLPGDLPPVVDIEKLNGTLPAIMRKELLEFITLTKAHYGVKPIIYTFSSFYKDYLQDVFPDNPLWIAHYKLQNKRPALNRDWQFWQHSETARVSGINVPVDMNVFYGDSLLFSELLLD</sequence>
<organism evidence="5 6">
    <name type="scientific">Haoranjiania flava</name>
    <dbReference type="NCBI Taxonomy" id="1856322"/>
    <lineage>
        <taxon>Bacteria</taxon>
        <taxon>Pseudomonadati</taxon>
        <taxon>Bacteroidota</taxon>
        <taxon>Chitinophagia</taxon>
        <taxon>Chitinophagales</taxon>
        <taxon>Chitinophagaceae</taxon>
        <taxon>Haoranjiania</taxon>
    </lineage>
</organism>
<dbReference type="Gene3D" id="3.20.20.80">
    <property type="entry name" value="Glycosidases"/>
    <property type="match status" value="1"/>
</dbReference>
<dbReference type="SMART" id="SM00641">
    <property type="entry name" value="Glyco_25"/>
    <property type="match status" value="1"/>
</dbReference>
<dbReference type="InterPro" id="IPR002053">
    <property type="entry name" value="Glyco_hydro_25"/>
</dbReference>
<keyword evidence="6" id="KW-1185">Reference proteome</keyword>
<dbReference type="GO" id="GO:0003796">
    <property type="term" value="F:lysozyme activity"/>
    <property type="evidence" value="ECO:0007669"/>
    <property type="project" value="InterPro"/>
</dbReference>
<keyword evidence="3" id="KW-0326">Glycosidase</keyword>
<feature type="transmembrane region" description="Helical" evidence="4">
    <location>
        <begin position="21"/>
        <end position="43"/>
    </location>
</feature>
<evidence type="ECO:0000256" key="2">
    <source>
        <dbReference type="ARBA" id="ARBA00022801"/>
    </source>
</evidence>
<dbReference type="GO" id="GO:0016052">
    <property type="term" value="P:carbohydrate catabolic process"/>
    <property type="evidence" value="ECO:0007669"/>
    <property type="project" value="TreeGrafter"/>
</dbReference>
<evidence type="ECO:0000313" key="6">
    <source>
        <dbReference type="Proteomes" id="UP001209317"/>
    </source>
</evidence>
<keyword evidence="4" id="KW-1133">Transmembrane helix</keyword>
<dbReference type="PANTHER" id="PTHR34135:SF2">
    <property type="entry name" value="LYSOZYME"/>
    <property type="match status" value="1"/>
</dbReference>
<dbReference type="GO" id="GO:0009253">
    <property type="term" value="P:peptidoglycan catabolic process"/>
    <property type="evidence" value="ECO:0007669"/>
    <property type="project" value="InterPro"/>
</dbReference>
<proteinExistence type="inferred from homology"/>
<comment type="similarity">
    <text evidence="1">Belongs to the glycosyl hydrolase 25 family.</text>
</comment>
<dbReference type="Proteomes" id="UP001209317">
    <property type="component" value="Unassembled WGS sequence"/>
</dbReference>
<keyword evidence="4" id="KW-0472">Membrane</keyword>